<protein>
    <submittedName>
        <fullName evidence="2">Uncharacterized protein</fullName>
    </submittedName>
</protein>
<feature type="compositionally biased region" description="Low complexity" evidence="1">
    <location>
        <begin position="44"/>
        <end position="53"/>
    </location>
</feature>
<name>A0AAN8BTZ1_9TELE</name>
<evidence type="ECO:0000313" key="3">
    <source>
        <dbReference type="Proteomes" id="UP001335648"/>
    </source>
</evidence>
<dbReference type="AlphaFoldDB" id="A0AAN8BTZ1"/>
<sequence>MYVPPAPPPPHLHHRRPELCIPLLRTRHCSRGCDSTFSIIIPSSDSDASSKASFSHKHPSTSKLHTPPLSHISLLQHPCVAKGNQAVKYPG</sequence>
<comment type="caution">
    <text evidence="2">The sequence shown here is derived from an EMBL/GenBank/DDBJ whole genome shotgun (WGS) entry which is preliminary data.</text>
</comment>
<dbReference type="Proteomes" id="UP001335648">
    <property type="component" value="Unassembled WGS sequence"/>
</dbReference>
<accession>A0AAN8BTZ1</accession>
<organism evidence="2 3">
    <name type="scientific">Champsocephalus esox</name>
    <name type="common">pike icefish</name>
    <dbReference type="NCBI Taxonomy" id="159716"/>
    <lineage>
        <taxon>Eukaryota</taxon>
        <taxon>Metazoa</taxon>
        <taxon>Chordata</taxon>
        <taxon>Craniata</taxon>
        <taxon>Vertebrata</taxon>
        <taxon>Euteleostomi</taxon>
        <taxon>Actinopterygii</taxon>
        <taxon>Neopterygii</taxon>
        <taxon>Teleostei</taxon>
        <taxon>Neoteleostei</taxon>
        <taxon>Acanthomorphata</taxon>
        <taxon>Eupercaria</taxon>
        <taxon>Perciformes</taxon>
        <taxon>Notothenioidei</taxon>
        <taxon>Channichthyidae</taxon>
        <taxon>Champsocephalus</taxon>
    </lineage>
</organism>
<dbReference type="EMBL" id="JAULUE010002056">
    <property type="protein sequence ID" value="KAK5890130.1"/>
    <property type="molecule type" value="Genomic_DNA"/>
</dbReference>
<evidence type="ECO:0000313" key="2">
    <source>
        <dbReference type="EMBL" id="KAK5890130.1"/>
    </source>
</evidence>
<proteinExistence type="predicted"/>
<feature type="region of interest" description="Disordered" evidence="1">
    <location>
        <begin position="44"/>
        <end position="68"/>
    </location>
</feature>
<gene>
    <name evidence="2" type="ORF">CesoFtcFv8_013689</name>
</gene>
<reference evidence="2 3" key="1">
    <citation type="journal article" date="2023" name="Mol. Biol. Evol.">
        <title>Genomics of Secondarily Temperate Adaptation in the Only Non-Antarctic Icefish.</title>
        <authorList>
            <person name="Rivera-Colon A.G."/>
            <person name="Rayamajhi N."/>
            <person name="Minhas B.F."/>
            <person name="Madrigal G."/>
            <person name="Bilyk K.T."/>
            <person name="Yoon V."/>
            <person name="Hune M."/>
            <person name="Gregory S."/>
            <person name="Cheng C.H.C."/>
            <person name="Catchen J.M."/>
        </authorList>
    </citation>
    <scope>NUCLEOTIDE SEQUENCE [LARGE SCALE GENOMIC DNA]</scope>
    <source>
        <strain evidence="2">JC2023a</strain>
    </source>
</reference>
<keyword evidence="3" id="KW-1185">Reference proteome</keyword>
<evidence type="ECO:0000256" key="1">
    <source>
        <dbReference type="SAM" id="MobiDB-lite"/>
    </source>
</evidence>